<dbReference type="Gene3D" id="3.40.50.10420">
    <property type="entry name" value="NagB/RpiA/CoA transferase-like"/>
    <property type="match status" value="1"/>
</dbReference>
<dbReference type="OrthoDB" id="9794187at2"/>
<reference evidence="2 3" key="1">
    <citation type="submission" date="2018-04" db="EMBL/GenBank/DDBJ databases">
        <title>Novel Campyloabacter and Helicobacter Species and Strains.</title>
        <authorList>
            <person name="Mannion A.J."/>
            <person name="Shen Z."/>
            <person name="Fox J.G."/>
        </authorList>
    </citation>
    <scope>NUCLEOTIDE SEQUENCE [LARGE SCALE GENOMIC DNA]</scope>
    <source>
        <strain evidence="2 3">MIT 98-6070</strain>
    </source>
</reference>
<evidence type="ECO:0000313" key="3">
    <source>
        <dbReference type="Proteomes" id="UP000256599"/>
    </source>
</evidence>
<dbReference type="PANTHER" id="PTHR43682">
    <property type="entry name" value="LACTATE UTILIZATION PROTEIN C"/>
    <property type="match status" value="1"/>
</dbReference>
<evidence type="ECO:0000259" key="1">
    <source>
        <dbReference type="Pfam" id="PF02589"/>
    </source>
</evidence>
<sequence>MSKQAILGRIRDSLQYNTLQGDSAHYTNPLKSTQEDKIQEYITLQRANKAIVIESQPSTLLQDVYNTLLEIKASKILYNPNIKDILEFSQNPTDLTKSLEFIAYDKSIDENRGELFEIDTSIVRASCAVANLGIIGIASHSLAPRLSSLITRTCLILLSKNDIVENFYQGVLSLKAQSENGKLPTNMIFIAGPSRTADIELQTVFGVHGSLKTYVILY</sequence>
<dbReference type="PANTHER" id="PTHR43682:SF1">
    <property type="entry name" value="LACTATE UTILIZATION PROTEIN C"/>
    <property type="match status" value="1"/>
</dbReference>
<organism evidence="2 3">
    <name type="scientific">Helicobacter marmotae</name>
    <dbReference type="NCBI Taxonomy" id="152490"/>
    <lineage>
        <taxon>Bacteria</taxon>
        <taxon>Pseudomonadati</taxon>
        <taxon>Campylobacterota</taxon>
        <taxon>Epsilonproteobacteria</taxon>
        <taxon>Campylobacterales</taxon>
        <taxon>Helicobacteraceae</taxon>
        <taxon>Helicobacter</taxon>
    </lineage>
</organism>
<proteinExistence type="predicted"/>
<evidence type="ECO:0000313" key="2">
    <source>
        <dbReference type="EMBL" id="RDU61040.1"/>
    </source>
</evidence>
<dbReference type="InterPro" id="IPR024185">
    <property type="entry name" value="FTHF_cligase-like_sf"/>
</dbReference>
<dbReference type="EMBL" id="NXLR01000001">
    <property type="protein sequence ID" value="RDU61040.1"/>
    <property type="molecule type" value="Genomic_DNA"/>
</dbReference>
<name>A0A3D8I789_9HELI</name>
<feature type="domain" description="LUD" evidence="1">
    <location>
        <begin position="39"/>
        <end position="217"/>
    </location>
</feature>
<dbReference type="SUPFAM" id="SSF100950">
    <property type="entry name" value="NagB/RpiA/CoA transferase-like"/>
    <property type="match status" value="1"/>
</dbReference>
<comment type="caution">
    <text evidence="2">The sequence shown here is derived from an EMBL/GenBank/DDBJ whole genome shotgun (WGS) entry which is preliminary data.</text>
</comment>
<dbReference type="InterPro" id="IPR037171">
    <property type="entry name" value="NagB/RpiA_transferase-like"/>
</dbReference>
<dbReference type="RefSeq" id="WP_104699222.1">
    <property type="nucleotide sequence ID" value="NZ_FZPP01000003.1"/>
</dbReference>
<gene>
    <name evidence="2" type="ORF">CQA63_00600</name>
</gene>
<dbReference type="Proteomes" id="UP000256599">
    <property type="component" value="Unassembled WGS sequence"/>
</dbReference>
<accession>A0A3D8I789</accession>
<dbReference type="AlphaFoldDB" id="A0A3D8I789"/>
<dbReference type="InterPro" id="IPR003741">
    <property type="entry name" value="LUD_dom"/>
</dbReference>
<keyword evidence="3" id="KW-1185">Reference proteome</keyword>
<protein>
    <submittedName>
        <fullName evidence="2">Lactate utilization protein C</fullName>
    </submittedName>
</protein>
<dbReference type="Pfam" id="PF02589">
    <property type="entry name" value="LUD_dom"/>
    <property type="match status" value="1"/>
</dbReference>